<feature type="domain" description="Glycosyltransferase 2-like" evidence="2">
    <location>
        <begin position="393"/>
        <end position="598"/>
    </location>
</feature>
<dbReference type="Pfam" id="PF25550">
    <property type="entry name" value="DUF7928"/>
    <property type="match status" value="1"/>
</dbReference>
<sequence>MPQTPMRFEGYPEKRDLRTLAEFLQCEVVLAVTSKSTAMLLKHLSPGIEVIPLDAMTNIQVLDSFADFVSLRRAQCAAFVREYNMLLIWSDRANSLLKFGQELEEKIVSLIWDEKYNREIGQVIEKSTECIIKEKQVLFNDDQGPERSVALITPIAAAVSILAISAFIGLDLHEIILQIKADSNYVACGIVLYFPLMIWLASFFAQTFSIVLLQLLGPVSHLVSNTRGYSGVAPVRRKDFELPHITIQCPVYKEDLDTVLAPALATVKEAIKTYELQGGTANLFLNDDGLQLLDRHDADCRQAFYKKYDIGFVARPPHGQEGYVRAGKFKKASNMNHALNLSYKLEEKLRDLHRTNPWNDTCEMMATESALSALLREENPPSLGGGDIRTGDLILLIDADTRIPSDCFLDAANEFNDSPSVAILQHTSLAFQVVDNYWENCMAYFASFVSEAMRFMTAGGDVCPFIGHNAFIRWSALQEIAVLDNDKRRWWSEVHVSEDFELSMRLQTEGYCIRMAAYSNGDFKEGVSLTVYDEFNRWQKYAFGISELIFNPMRYWLIRSPFTPLFREFIMSRSINATSKFTMISYMGSYYAIGSAWLLAFLNYFIIGWFQQNITNLYQSSFQILIATLLVYDVAVPVANAIYRYRSGQSGLLHAVYENMKWIMLLCVFFGGLSIHVTQSLVWHLLGIPLQWDSTAKSLESSYYFNELPMVWRKYKYLYALILLIAITMIVLNTRIIPPTWRIQPSVFNSLPIAWVLACHASAPLLLNPQSWLSEIHL</sequence>
<dbReference type="PANTHER" id="PTHR35408:SF2">
    <property type="entry name" value="GLYCOSYLTRANSFERASE 2-LIKE DOMAIN-CONTAINING PROTEIN"/>
    <property type="match status" value="1"/>
</dbReference>
<feature type="transmembrane region" description="Helical" evidence="1">
    <location>
        <begin position="190"/>
        <end position="217"/>
    </location>
</feature>
<dbReference type="InterPro" id="IPR029044">
    <property type="entry name" value="Nucleotide-diphossugar_trans"/>
</dbReference>
<keyword evidence="5" id="KW-1185">Reference proteome</keyword>
<gene>
    <name evidence="4" type="ORF">TAPDE_001686</name>
</gene>
<evidence type="ECO:0000256" key="1">
    <source>
        <dbReference type="SAM" id="Phobius"/>
    </source>
</evidence>
<evidence type="ECO:0000259" key="3">
    <source>
        <dbReference type="Pfam" id="PF25550"/>
    </source>
</evidence>
<name>R4XEM8_TAPDE</name>
<dbReference type="InterPro" id="IPR057688">
    <property type="entry name" value="DUF7928"/>
</dbReference>
<proteinExistence type="predicted"/>
<feature type="transmembrane region" description="Helical" evidence="1">
    <location>
        <begin position="590"/>
        <end position="610"/>
    </location>
</feature>
<feature type="transmembrane region" description="Helical" evidence="1">
    <location>
        <begin position="622"/>
        <end position="643"/>
    </location>
</feature>
<dbReference type="OrthoDB" id="38531at2759"/>
<dbReference type="EMBL" id="CAHR02000060">
    <property type="protein sequence ID" value="CCG81822.1"/>
    <property type="molecule type" value="Genomic_DNA"/>
</dbReference>
<evidence type="ECO:0000313" key="5">
    <source>
        <dbReference type="Proteomes" id="UP000013776"/>
    </source>
</evidence>
<feature type="transmembrane region" description="Helical" evidence="1">
    <location>
        <begin position="717"/>
        <end position="734"/>
    </location>
</feature>
<dbReference type="STRING" id="1097556.R4XEM8"/>
<keyword evidence="1" id="KW-0812">Transmembrane</keyword>
<keyword evidence="1" id="KW-1133">Transmembrane helix</keyword>
<reference evidence="4 5" key="1">
    <citation type="journal article" date="2013" name="MBio">
        <title>Genome sequencing of the plant pathogen Taphrina deformans, the causal agent of peach leaf curl.</title>
        <authorList>
            <person name="Cisse O.H."/>
            <person name="Almeida J.M.G.C.F."/>
            <person name="Fonseca A."/>
            <person name="Kumar A.A."/>
            <person name="Salojaervi J."/>
            <person name="Overmyer K."/>
            <person name="Hauser P.M."/>
            <person name="Pagni M."/>
        </authorList>
    </citation>
    <scope>NUCLEOTIDE SEQUENCE [LARGE SCALE GENOMIC DNA]</scope>
    <source>
        <strain evidence="5">PYCC 5710 / ATCC 11124 / CBS 356.35 / IMI 108563 / JCM 9778 / NBRC 8474</strain>
    </source>
</reference>
<feature type="domain" description="DUF7928" evidence="3">
    <location>
        <begin position="17"/>
        <end position="116"/>
    </location>
</feature>
<dbReference type="SUPFAM" id="SSF53448">
    <property type="entry name" value="Nucleotide-diphospho-sugar transferases"/>
    <property type="match status" value="1"/>
</dbReference>
<dbReference type="Gene3D" id="3.90.550.10">
    <property type="entry name" value="Spore Coat Polysaccharide Biosynthesis Protein SpsA, Chain A"/>
    <property type="match status" value="1"/>
</dbReference>
<dbReference type="PANTHER" id="PTHR35408">
    <property type="entry name" value="CHROMOSOME 15, WHOLE GENOME SHOTGUN SEQUENCE"/>
    <property type="match status" value="1"/>
</dbReference>
<dbReference type="InterPro" id="IPR001173">
    <property type="entry name" value="Glyco_trans_2-like"/>
</dbReference>
<evidence type="ECO:0000259" key="2">
    <source>
        <dbReference type="Pfam" id="PF13632"/>
    </source>
</evidence>
<comment type="caution">
    <text evidence="4">The sequence shown here is derived from an EMBL/GenBank/DDBJ whole genome shotgun (WGS) entry which is preliminary data.</text>
</comment>
<dbReference type="Pfam" id="PF13632">
    <property type="entry name" value="Glyco_trans_2_3"/>
    <property type="match status" value="1"/>
</dbReference>
<dbReference type="AlphaFoldDB" id="R4XEM8"/>
<feature type="transmembrane region" description="Helical" evidence="1">
    <location>
        <begin position="663"/>
        <end position="686"/>
    </location>
</feature>
<feature type="transmembrane region" description="Helical" evidence="1">
    <location>
        <begin position="746"/>
        <end position="767"/>
    </location>
</feature>
<dbReference type="VEuPathDB" id="FungiDB:TAPDE_001686"/>
<evidence type="ECO:0000313" key="4">
    <source>
        <dbReference type="EMBL" id="CCG81822.1"/>
    </source>
</evidence>
<dbReference type="Proteomes" id="UP000013776">
    <property type="component" value="Unassembled WGS sequence"/>
</dbReference>
<feature type="transmembrane region" description="Helical" evidence="1">
    <location>
        <begin position="149"/>
        <end position="170"/>
    </location>
</feature>
<accession>R4XEM8</accession>
<protein>
    <submittedName>
        <fullName evidence="4">Uncharacterized protein</fullName>
    </submittedName>
</protein>
<organism evidence="4 5">
    <name type="scientific">Taphrina deformans (strain PYCC 5710 / ATCC 11124 / CBS 356.35 / IMI 108563 / JCM 9778 / NBRC 8474)</name>
    <name type="common">Peach leaf curl fungus</name>
    <name type="synonym">Lalaria deformans</name>
    <dbReference type="NCBI Taxonomy" id="1097556"/>
    <lineage>
        <taxon>Eukaryota</taxon>
        <taxon>Fungi</taxon>
        <taxon>Dikarya</taxon>
        <taxon>Ascomycota</taxon>
        <taxon>Taphrinomycotina</taxon>
        <taxon>Taphrinomycetes</taxon>
        <taxon>Taphrinales</taxon>
        <taxon>Taphrinaceae</taxon>
        <taxon>Taphrina</taxon>
    </lineage>
</organism>
<keyword evidence="1" id="KW-0472">Membrane</keyword>
<dbReference type="eggNOG" id="ENOG502QTAT">
    <property type="taxonomic scope" value="Eukaryota"/>
</dbReference>